<sequence length="190" mass="22569">MDGIKAAATTTLDKWRRLWRYYQIYLDKTVLHARNRWLGTATLAFTLALRVFYLQNGYFIVYCLGVYILLLLTSFLKPLVFPKVDATDGPLLPMKGSDEFRPFIRELSEFDFWYAVTKGFIISILMTFFDVFFFSFYPWPMLLGSWFIMLVITIKYRISSMIKYKYVPFSIGKQVHKSFHFLAVMRLFWG</sequence>
<keyword evidence="4 7" id="KW-1133">Transmembrane helix</keyword>
<dbReference type="GO" id="GO:0006621">
    <property type="term" value="P:protein retention in ER lumen"/>
    <property type="evidence" value="ECO:0007669"/>
    <property type="project" value="TreeGrafter"/>
</dbReference>
<evidence type="ECO:0000313" key="9">
    <source>
        <dbReference type="Proteomes" id="UP000245207"/>
    </source>
</evidence>
<evidence type="ECO:0000256" key="5">
    <source>
        <dbReference type="ARBA" id="ARBA00023136"/>
    </source>
</evidence>
<evidence type="ECO:0000256" key="7">
    <source>
        <dbReference type="SAM" id="Phobius"/>
    </source>
</evidence>
<proteinExistence type="inferred from homology"/>
<dbReference type="GO" id="GO:0000139">
    <property type="term" value="C:Golgi membrane"/>
    <property type="evidence" value="ECO:0007669"/>
    <property type="project" value="TreeGrafter"/>
</dbReference>
<comment type="subcellular location">
    <subcellularLocation>
        <location evidence="1">Membrane</location>
        <topology evidence="1">Multi-pass membrane protein</topology>
    </subcellularLocation>
</comment>
<comment type="similarity">
    <text evidence="2 6">Belongs to the RER1 family.</text>
</comment>
<evidence type="ECO:0000256" key="3">
    <source>
        <dbReference type="ARBA" id="ARBA00022692"/>
    </source>
</evidence>
<name>A0A2U1NWF1_ARTAN</name>
<organism evidence="8 9">
    <name type="scientific">Artemisia annua</name>
    <name type="common">Sweet wormwood</name>
    <dbReference type="NCBI Taxonomy" id="35608"/>
    <lineage>
        <taxon>Eukaryota</taxon>
        <taxon>Viridiplantae</taxon>
        <taxon>Streptophyta</taxon>
        <taxon>Embryophyta</taxon>
        <taxon>Tracheophyta</taxon>
        <taxon>Spermatophyta</taxon>
        <taxon>Magnoliopsida</taxon>
        <taxon>eudicotyledons</taxon>
        <taxon>Gunneridae</taxon>
        <taxon>Pentapetalae</taxon>
        <taxon>asterids</taxon>
        <taxon>campanulids</taxon>
        <taxon>Asterales</taxon>
        <taxon>Asteraceae</taxon>
        <taxon>Asteroideae</taxon>
        <taxon>Anthemideae</taxon>
        <taxon>Artemisiinae</taxon>
        <taxon>Artemisia</taxon>
    </lineage>
</organism>
<feature type="transmembrane region" description="Helical" evidence="7">
    <location>
        <begin position="139"/>
        <end position="158"/>
    </location>
</feature>
<dbReference type="AlphaFoldDB" id="A0A2U1NWF1"/>
<evidence type="ECO:0000256" key="1">
    <source>
        <dbReference type="ARBA" id="ARBA00004141"/>
    </source>
</evidence>
<evidence type="ECO:0000256" key="4">
    <source>
        <dbReference type="ARBA" id="ARBA00022989"/>
    </source>
</evidence>
<evidence type="ECO:0000256" key="6">
    <source>
        <dbReference type="PIRNR" id="PIRNR016013"/>
    </source>
</evidence>
<dbReference type="Proteomes" id="UP000245207">
    <property type="component" value="Unassembled WGS sequence"/>
</dbReference>
<comment type="caution">
    <text evidence="8">The sequence shown here is derived from an EMBL/GenBank/DDBJ whole genome shotgun (WGS) entry which is preliminary data.</text>
</comment>
<feature type="transmembrane region" description="Helical" evidence="7">
    <location>
        <begin position="37"/>
        <end position="53"/>
    </location>
</feature>
<accession>A0A2U1NWF1</accession>
<dbReference type="InterPro" id="IPR004932">
    <property type="entry name" value="Rer1"/>
</dbReference>
<dbReference type="PANTHER" id="PTHR10743">
    <property type="entry name" value="PROTEIN RER1"/>
    <property type="match status" value="1"/>
</dbReference>
<comment type="function">
    <text evidence="6">Involved in the retrieval of endoplasmic reticulum membrane proteins from the early Golgi compartment.</text>
</comment>
<evidence type="ECO:0000256" key="2">
    <source>
        <dbReference type="ARBA" id="ARBA00006070"/>
    </source>
</evidence>
<dbReference type="OrthoDB" id="448250at2759"/>
<dbReference type="GO" id="GO:0006890">
    <property type="term" value="P:retrograde vesicle-mediated transport, Golgi to endoplasmic reticulum"/>
    <property type="evidence" value="ECO:0007669"/>
    <property type="project" value="TreeGrafter"/>
</dbReference>
<protein>
    <recommendedName>
        <fullName evidence="6">Protein RER1</fullName>
    </recommendedName>
</protein>
<keyword evidence="9" id="KW-1185">Reference proteome</keyword>
<dbReference type="PANTHER" id="PTHR10743:SF17">
    <property type="entry name" value="PROTEIN RER1A"/>
    <property type="match status" value="1"/>
</dbReference>
<dbReference type="STRING" id="35608.A0A2U1NWF1"/>
<dbReference type="GO" id="GO:0005783">
    <property type="term" value="C:endoplasmic reticulum"/>
    <property type="evidence" value="ECO:0007669"/>
    <property type="project" value="GOC"/>
</dbReference>
<keyword evidence="5 6" id="KW-0472">Membrane</keyword>
<dbReference type="EMBL" id="PKPP01002069">
    <property type="protein sequence ID" value="PWA77831.1"/>
    <property type="molecule type" value="Genomic_DNA"/>
</dbReference>
<dbReference type="Pfam" id="PF03248">
    <property type="entry name" value="Rer1"/>
    <property type="match status" value="1"/>
</dbReference>
<reference evidence="8 9" key="1">
    <citation type="journal article" date="2018" name="Mol. Plant">
        <title>The genome of Artemisia annua provides insight into the evolution of Asteraceae family and artemisinin biosynthesis.</title>
        <authorList>
            <person name="Shen Q."/>
            <person name="Zhang L."/>
            <person name="Liao Z."/>
            <person name="Wang S."/>
            <person name="Yan T."/>
            <person name="Shi P."/>
            <person name="Liu M."/>
            <person name="Fu X."/>
            <person name="Pan Q."/>
            <person name="Wang Y."/>
            <person name="Lv Z."/>
            <person name="Lu X."/>
            <person name="Zhang F."/>
            <person name="Jiang W."/>
            <person name="Ma Y."/>
            <person name="Chen M."/>
            <person name="Hao X."/>
            <person name="Li L."/>
            <person name="Tang Y."/>
            <person name="Lv G."/>
            <person name="Zhou Y."/>
            <person name="Sun X."/>
            <person name="Brodelius P.E."/>
            <person name="Rose J.K.C."/>
            <person name="Tang K."/>
        </authorList>
    </citation>
    <scope>NUCLEOTIDE SEQUENCE [LARGE SCALE GENOMIC DNA]</scope>
    <source>
        <strain evidence="9">cv. Huhao1</strain>
        <tissue evidence="8">Leaf</tissue>
    </source>
</reference>
<keyword evidence="3 7" id="KW-0812">Transmembrane</keyword>
<dbReference type="PIRSF" id="PIRSF016013">
    <property type="entry name" value="AtER_Rer1p"/>
    <property type="match status" value="1"/>
</dbReference>
<feature type="transmembrane region" description="Helical" evidence="7">
    <location>
        <begin position="59"/>
        <end position="76"/>
    </location>
</feature>
<evidence type="ECO:0000313" key="8">
    <source>
        <dbReference type="EMBL" id="PWA77831.1"/>
    </source>
</evidence>
<gene>
    <name evidence="8" type="ORF">CTI12_AA220410</name>
</gene>